<dbReference type="Gene3D" id="3.40.50.720">
    <property type="entry name" value="NAD(P)-binding Rossmann-like Domain"/>
    <property type="match status" value="1"/>
</dbReference>
<comment type="caution">
    <text evidence="3">The sequence shown here is derived from an EMBL/GenBank/DDBJ whole genome shotgun (WGS) entry which is preliminary data.</text>
</comment>
<dbReference type="GO" id="GO:0016020">
    <property type="term" value="C:membrane"/>
    <property type="evidence" value="ECO:0007669"/>
    <property type="project" value="UniProtKB-SubCell"/>
</dbReference>
<accession>A0A398D0T3</accession>
<evidence type="ECO:0000313" key="4">
    <source>
        <dbReference type="Proteomes" id="UP000266340"/>
    </source>
</evidence>
<dbReference type="OrthoDB" id="9785372at2"/>
<name>A0A398D0T3_9BACL</name>
<feature type="domain" description="NAD-dependent epimerase/dehydratase" evidence="2">
    <location>
        <begin position="17"/>
        <end position="113"/>
    </location>
</feature>
<dbReference type="RefSeq" id="WP_119147710.1">
    <property type="nucleotide sequence ID" value="NZ_JBHSOV010000021.1"/>
</dbReference>
<dbReference type="InterPro" id="IPR036291">
    <property type="entry name" value="NAD(P)-bd_dom_sf"/>
</dbReference>
<evidence type="ECO:0000259" key="2">
    <source>
        <dbReference type="Pfam" id="PF01370"/>
    </source>
</evidence>
<keyword evidence="4" id="KW-1185">Reference proteome</keyword>
<dbReference type="SUPFAM" id="SSF51735">
    <property type="entry name" value="NAD(P)-binding Rossmann-fold domains"/>
    <property type="match status" value="1"/>
</dbReference>
<proteinExistence type="predicted"/>
<dbReference type="EMBL" id="QXJM01000016">
    <property type="protein sequence ID" value="RIE05111.1"/>
    <property type="molecule type" value="Genomic_DNA"/>
</dbReference>
<organism evidence="3 4">
    <name type="scientific">Cohnella faecalis</name>
    <dbReference type="NCBI Taxonomy" id="2315694"/>
    <lineage>
        <taxon>Bacteria</taxon>
        <taxon>Bacillati</taxon>
        <taxon>Bacillota</taxon>
        <taxon>Bacilli</taxon>
        <taxon>Bacillales</taxon>
        <taxon>Paenibacillaceae</taxon>
        <taxon>Cohnella</taxon>
    </lineage>
</organism>
<evidence type="ECO:0000256" key="1">
    <source>
        <dbReference type="ARBA" id="ARBA00004370"/>
    </source>
</evidence>
<dbReference type="PANTHER" id="PTHR14097">
    <property type="entry name" value="OXIDOREDUCTASE HTATIP2"/>
    <property type="match status" value="1"/>
</dbReference>
<gene>
    <name evidence="3" type="ORF">D3H35_03000</name>
</gene>
<dbReference type="AlphaFoldDB" id="A0A398D0T3"/>
<protein>
    <submittedName>
        <fullName evidence="3">NAD-dependent epimerase/dehydratase family protein</fullName>
    </submittedName>
</protein>
<comment type="subcellular location">
    <subcellularLocation>
        <location evidence="1">Membrane</location>
    </subcellularLocation>
</comment>
<sequence length="231" mass="25975">MAAETGKPEKRTKVRAIVTGATGMVGEGVLHECLQHPDVESVLVVNRKPCGVTHPKLTEIIHSDFYDLSPIESRLAGYNACFFCLGVSSVGMKEEEYSRKTYDLTIHMAERLAGLNPDMVFCYVSGVGTDSTEKGKSMWARVKGRTENRLLRLPFRRAYMFRPGYIHPTKGLNNTHRYYAALTWLYPVLRRVWPGSVITLREVGKAMIHSVTNGYENAILHSKDIAKLARD</sequence>
<reference evidence="3 4" key="1">
    <citation type="submission" date="2018-09" db="EMBL/GenBank/DDBJ databases">
        <title>Cohnella cavernae sp. nov., isolated from a karst cave.</title>
        <authorList>
            <person name="Zhu H."/>
        </authorList>
    </citation>
    <scope>NUCLEOTIDE SEQUENCE [LARGE SCALE GENOMIC DNA]</scope>
    <source>
        <strain evidence="3 4">K2E09-144</strain>
    </source>
</reference>
<dbReference type="PANTHER" id="PTHR14097:SF8">
    <property type="entry name" value="NAD(P)-BINDING DOMAIN-CONTAINING PROTEIN"/>
    <property type="match status" value="1"/>
</dbReference>
<dbReference type="Pfam" id="PF01370">
    <property type="entry name" value="Epimerase"/>
    <property type="match status" value="1"/>
</dbReference>
<dbReference type="Proteomes" id="UP000266340">
    <property type="component" value="Unassembled WGS sequence"/>
</dbReference>
<evidence type="ECO:0000313" key="3">
    <source>
        <dbReference type="EMBL" id="RIE05111.1"/>
    </source>
</evidence>
<dbReference type="InterPro" id="IPR001509">
    <property type="entry name" value="Epimerase_deHydtase"/>
</dbReference>